<dbReference type="OMA" id="TFGMGKH"/>
<evidence type="ECO:0000256" key="3">
    <source>
        <dbReference type="ARBA" id="ARBA00022723"/>
    </source>
</evidence>
<keyword evidence="10" id="KW-1185">Reference proteome</keyword>
<dbReference type="CDD" id="cd11041">
    <property type="entry name" value="CYP503A1-like"/>
    <property type="match status" value="1"/>
</dbReference>
<dbReference type="AlphaFoldDB" id="A0A9Q8LG20"/>
<evidence type="ECO:0000256" key="5">
    <source>
        <dbReference type="ARBA" id="ARBA00023004"/>
    </source>
</evidence>
<evidence type="ECO:0000256" key="6">
    <source>
        <dbReference type="PIRSR" id="PIRSR602403-1"/>
    </source>
</evidence>
<dbReference type="PRINTS" id="PR00465">
    <property type="entry name" value="EP450IV"/>
</dbReference>
<dbReference type="GO" id="GO:0004497">
    <property type="term" value="F:monooxygenase activity"/>
    <property type="evidence" value="ECO:0007669"/>
    <property type="project" value="UniProtKB-KW"/>
</dbReference>
<dbReference type="RefSeq" id="XP_047761088.1">
    <property type="nucleotide sequence ID" value="XM_047903224.1"/>
</dbReference>
<dbReference type="InterPro" id="IPR001128">
    <property type="entry name" value="Cyt_P450"/>
</dbReference>
<evidence type="ECO:0000256" key="7">
    <source>
        <dbReference type="RuleBase" id="RU000461"/>
    </source>
</evidence>
<name>A0A9Q8LG20_PASFU</name>
<sequence length="545" mass="61106">MQLDSGVTTAQVAAAAGSLAVAYIALTVLILPLLSEPQKYWRSQSWVGVKKQAFARIRAGFNSLKHTKEYVAEGYAKYSQNNRMFVLPQLAQEPLVMIPANRLHELVNLTDDQLDPFIPNSESIAAKYTVGYDVRHGPHIDVVRRQLTRRLPLLTADVYEELDLAMKDNWPVNSADWTTVKAYPTCMKIVSRAANRVFAGTKLCRTPDFLEHSRLYAIAVFKAGGLMRLLPKSIHTIVAPYFTRDVKRHLAICKEIALPEIRERLKHIQSPSYKPSEAPVDALQWILEDCNQLAQNDPTELDEDRLCRRLLMLNMVAIHTTSMVTTDTLLDLFSSPDREDYVAGLREEVERVLHESGGQWSKNAINSMHRVDSTIRETMRVSSLGDIGMKRQVTDPAGIDLSGGLHIPAGVRLATPNRAIHTDPAFYGENASSWDGFRFSKPREAYLEQVTDAGDRPDRLKSVLEQKNQGLIATSSDFLSFGHGRHACPGRFFASQEMKLMLAHIVMNYDIKIDGGRPKNMEINGASVPTNEAEMQIRLRSKTVA</sequence>
<dbReference type="InterPro" id="IPR002403">
    <property type="entry name" value="Cyt_P450_E_grp-IV"/>
</dbReference>
<evidence type="ECO:0000313" key="9">
    <source>
        <dbReference type="EMBL" id="UJO16722.1"/>
    </source>
</evidence>
<keyword evidence="8" id="KW-1133">Transmembrane helix</keyword>
<protein>
    <submittedName>
        <fullName evidence="9">Cytochrome P450 monooxygenase gloP</fullName>
    </submittedName>
</protein>
<keyword evidence="8" id="KW-0472">Membrane</keyword>
<keyword evidence="4 7" id="KW-0560">Oxidoreductase</keyword>
<keyword evidence="8" id="KW-0812">Transmembrane</keyword>
<keyword evidence="3 6" id="KW-0479">Metal-binding</keyword>
<dbReference type="OrthoDB" id="1844152at2759"/>
<keyword evidence="6 7" id="KW-0349">Heme</keyword>
<evidence type="ECO:0000256" key="2">
    <source>
        <dbReference type="ARBA" id="ARBA00010617"/>
    </source>
</evidence>
<dbReference type="GeneID" id="71983954"/>
<feature type="binding site" description="axial binding residue" evidence="6">
    <location>
        <position position="488"/>
    </location>
    <ligand>
        <name>heme</name>
        <dbReference type="ChEBI" id="CHEBI:30413"/>
    </ligand>
    <ligandPart>
        <name>Fe</name>
        <dbReference type="ChEBI" id="CHEBI:18248"/>
    </ligandPart>
</feature>
<dbReference type="PROSITE" id="PS00086">
    <property type="entry name" value="CYTOCHROME_P450"/>
    <property type="match status" value="1"/>
</dbReference>
<evidence type="ECO:0000256" key="8">
    <source>
        <dbReference type="SAM" id="Phobius"/>
    </source>
</evidence>
<dbReference type="EMBL" id="CP090166">
    <property type="protein sequence ID" value="UJO16722.1"/>
    <property type="molecule type" value="Genomic_DNA"/>
</dbReference>
<comment type="similarity">
    <text evidence="2 7">Belongs to the cytochrome P450 family.</text>
</comment>
<evidence type="ECO:0000256" key="4">
    <source>
        <dbReference type="ARBA" id="ARBA00023002"/>
    </source>
</evidence>
<dbReference type="SUPFAM" id="SSF48264">
    <property type="entry name" value="Cytochrome P450"/>
    <property type="match status" value="1"/>
</dbReference>
<dbReference type="PANTHER" id="PTHR46206">
    <property type="entry name" value="CYTOCHROME P450"/>
    <property type="match status" value="1"/>
</dbReference>
<accession>A0A9Q8LG20</accession>
<dbReference type="GO" id="GO:0005506">
    <property type="term" value="F:iron ion binding"/>
    <property type="evidence" value="ECO:0007669"/>
    <property type="project" value="InterPro"/>
</dbReference>
<evidence type="ECO:0000256" key="1">
    <source>
        <dbReference type="ARBA" id="ARBA00001971"/>
    </source>
</evidence>
<organism evidence="9 10">
    <name type="scientific">Passalora fulva</name>
    <name type="common">Tomato leaf mold</name>
    <name type="synonym">Cladosporium fulvum</name>
    <dbReference type="NCBI Taxonomy" id="5499"/>
    <lineage>
        <taxon>Eukaryota</taxon>
        <taxon>Fungi</taxon>
        <taxon>Dikarya</taxon>
        <taxon>Ascomycota</taxon>
        <taxon>Pezizomycotina</taxon>
        <taxon>Dothideomycetes</taxon>
        <taxon>Dothideomycetidae</taxon>
        <taxon>Mycosphaerellales</taxon>
        <taxon>Mycosphaerellaceae</taxon>
        <taxon>Fulvia</taxon>
    </lineage>
</organism>
<dbReference type="GO" id="GO:0016705">
    <property type="term" value="F:oxidoreductase activity, acting on paired donors, with incorporation or reduction of molecular oxygen"/>
    <property type="evidence" value="ECO:0007669"/>
    <property type="project" value="InterPro"/>
</dbReference>
<feature type="transmembrane region" description="Helical" evidence="8">
    <location>
        <begin position="12"/>
        <end position="34"/>
    </location>
</feature>
<dbReference type="Pfam" id="PF00067">
    <property type="entry name" value="p450"/>
    <property type="match status" value="1"/>
</dbReference>
<reference evidence="9" key="2">
    <citation type="journal article" date="2022" name="Microb. Genom.">
        <title>A chromosome-scale genome assembly of the tomato pathogen Cladosporium fulvum reveals a compartmentalized genome architecture and the presence of a dispensable chromosome.</title>
        <authorList>
            <person name="Zaccaron A.Z."/>
            <person name="Chen L.H."/>
            <person name="Samaras A."/>
            <person name="Stergiopoulos I."/>
        </authorList>
    </citation>
    <scope>NUCLEOTIDE SEQUENCE</scope>
    <source>
        <strain evidence="9">Race5_Kim</strain>
    </source>
</reference>
<reference evidence="9" key="1">
    <citation type="submission" date="2021-12" db="EMBL/GenBank/DDBJ databases">
        <authorList>
            <person name="Zaccaron A."/>
            <person name="Stergiopoulos I."/>
        </authorList>
    </citation>
    <scope>NUCLEOTIDE SEQUENCE</scope>
    <source>
        <strain evidence="9">Race5_Kim</strain>
    </source>
</reference>
<dbReference type="InterPro" id="IPR036396">
    <property type="entry name" value="Cyt_P450_sf"/>
</dbReference>
<evidence type="ECO:0000313" key="10">
    <source>
        <dbReference type="Proteomes" id="UP000756132"/>
    </source>
</evidence>
<dbReference type="KEGG" id="ffu:CLAFUR5_04076"/>
<dbReference type="Proteomes" id="UP000756132">
    <property type="component" value="Chromosome 4"/>
</dbReference>
<proteinExistence type="inferred from homology"/>
<comment type="cofactor">
    <cofactor evidence="1 6">
        <name>heme</name>
        <dbReference type="ChEBI" id="CHEBI:30413"/>
    </cofactor>
</comment>
<keyword evidence="5 6" id="KW-0408">Iron</keyword>
<dbReference type="InterPro" id="IPR017972">
    <property type="entry name" value="Cyt_P450_CS"/>
</dbReference>
<keyword evidence="7 9" id="KW-0503">Monooxygenase</keyword>
<gene>
    <name evidence="9" type="ORF">CLAFUR5_04076</name>
</gene>
<dbReference type="Gene3D" id="1.10.630.10">
    <property type="entry name" value="Cytochrome P450"/>
    <property type="match status" value="1"/>
</dbReference>
<dbReference type="GO" id="GO:0020037">
    <property type="term" value="F:heme binding"/>
    <property type="evidence" value="ECO:0007669"/>
    <property type="project" value="InterPro"/>
</dbReference>